<evidence type="ECO:0000313" key="7">
    <source>
        <dbReference type="Proteomes" id="UP000318297"/>
    </source>
</evidence>
<dbReference type="CDD" id="cd00761">
    <property type="entry name" value="Glyco_tranf_GTA_type"/>
    <property type="match status" value="1"/>
</dbReference>
<keyword evidence="7" id="KW-1185">Reference proteome</keyword>
<dbReference type="PANTHER" id="PTHR43179:SF12">
    <property type="entry name" value="GALACTOFURANOSYLTRANSFERASE GLFT2"/>
    <property type="match status" value="1"/>
</dbReference>
<dbReference type="AlphaFoldDB" id="A0A561E876"/>
<keyword evidence="3" id="KW-0328">Glycosyltransferase</keyword>
<evidence type="ECO:0000256" key="3">
    <source>
        <dbReference type="ARBA" id="ARBA00022676"/>
    </source>
</evidence>
<gene>
    <name evidence="6" type="ORF">BKA23_0605</name>
</gene>
<evidence type="ECO:0000256" key="2">
    <source>
        <dbReference type="ARBA" id="ARBA00006739"/>
    </source>
</evidence>
<dbReference type="InterPro" id="IPR029044">
    <property type="entry name" value="Nucleotide-diphossugar_trans"/>
</dbReference>
<organism evidence="6 7">
    <name type="scientific">Rudaeicoccus suwonensis</name>
    <dbReference type="NCBI Taxonomy" id="657409"/>
    <lineage>
        <taxon>Bacteria</taxon>
        <taxon>Bacillati</taxon>
        <taxon>Actinomycetota</taxon>
        <taxon>Actinomycetes</taxon>
        <taxon>Micrococcales</taxon>
        <taxon>Dermacoccaceae</taxon>
        <taxon>Rudaeicoccus</taxon>
    </lineage>
</organism>
<dbReference type="PANTHER" id="PTHR43179">
    <property type="entry name" value="RHAMNOSYLTRANSFERASE WBBL"/>
    <property type="match status" value="1"/>
</dbReference>
<dbReference type="RefSeq" id="WP_145225328.1">
    <property type="nucleotide sequence ID" value="NZ_VIVQ01000001.1"/>
</dbReference>
<dbReference type="Pfam" id="PF00535">
    <property type="entry name" value="Glycos_transf_2"/>
    <property type="match status" value="1"/>
</dbReference>
<proteinExistence type="inferred from homology"/>
<reference evidence="6 7" key="1">
    <citation type="submission" date="2019-06" db="EMBL/GenBank/DDBJ databases">
        <title>Sequencing the genomes of 1000 actinobacteria strains.</title>
        <authorList>
            <person name="Klenk H.-P."/>
        </authorList>
    </citation>
    <scope>NUCLEOTIDE SEQUENCE [LARGE SCALE GENOMIC DNA]</scope>
    <source>
        <strain evidence="6 7">DSM 19560</strain>
    </source>
</reference>
<dbReference type="SUPFAM" id="SSF53448">
    <property type="entry name" value="Nucleotide-diphospho-sugar transferases"/>
    <property type="match status" value="1"/>
</dbReference>
<dbReference type="Proteomes" id="UP000318297">
    <property type="component" value="Unassembled WGS sequence"/>
</dbReference>
<feature type="domain" description="Glycosyltransferase 2-like" evidence="5">
    <location>
        <begin position="14"/>
        <end position="137"/>
    </location>
</feature>
<evidence type="ECO:0000313" key="6">
    <source>
        <dbReference type="EMBL" id="TWE11818.1"/>
    </source>
</evidence>
<dbReference type="GO" id="GO:0016757">
    <property type="term" value="F:glycosyltransferase activity"/>
    <property type="evidence" value="ECO:0007669"/>
    <property type="project" value="UniProtKB-KW"/>
</dbReference>
<dbReference type="OrthoDB" id="3180470at2"/>
<keyword evidence="4 6" id="KW-0808">Transferase</keyword>
<dbReference type="Gene3D" id="3.90.550.10">
    <property type="entry name" value="Spore Coat Polysaccharide Biosynthesis Protein SpsA, Chain A"/>
    <property type="match status" value="1"/>
</dbReference>
<protein>
    <submittedName>
        <fullName evidence="6">GT2 family glycosyltransferase</fullName>
    </submittedName>
</protein>
<accession>A0A561E876</accession>
<dbReference type="InterPro" id="IPR001173">
    <property type="entry name" value="Glyco_trans_2-like"/>
</dbReference>
<comment type="caution">
    <text evidence="6">The sequence shown here is derived from an EMBL/GenBank/DDBJ whole genome shotgun (WGS) entry which is preliminary data.</text>
</comment>
<sequence>MTSGATTDLPSVVIAIPTFHRPERLAPLLAEVRRQAEAVRHLVADGTSPQILVVDNDAEGSARDAVTQADVPGVQYVVEPIPGIAAARNRAIDEGCDHRLLAFIDDDEMPCERWLSSLIATWSDTGAAAVSGYVIPDYEQTPDPWIVAGGFFVRAHEPTGTLRTVAPANNLMLDLQQLRAVGLRFEDPFGLAGGEDTLLTRRMSAAGLRIVWCEESVVADLVPAARARRSWVLKRALSHGNTSSLVERELAGNPRKRRAVSARLVAGGSARVGAGSAKALAGTVVRSQQLQARGLRLAFRGAGMTVGALGVVVEEYARGTGRRRRTPAALLSSARSGR</sequence>
<evidence type="ECO:0000256" key="1">
    <source>
        <dbReference type="ARBA" id="ARBA00004776"/>
    </source>
</evidence>
<comment type="pathway">
    <text evidence="1">Cell wall biogenesis; cell wall polysaccharide biosynthesis.</text>
</comment>
<comment type="similarity">
    <text evidence="2">Belongs to the glycosyltransferase 2 family.</text>
</comment>
<evidence type="ECO:0000259" key="5">
    <source>
        <dbReference type="Pfam" id="PF00535"/>
    </source>
</evidence>
<dbReference type="EMBL" id="VIVQ01000001">
    <property type="protein sequence ID" value="TWE11818.1"/>
    <property type="molecule type" value="Genomic_DNA"/>
</dbReference>
<name>A0A561E876_9MICO</name>
<evidence type="ECO:0000256" key="4">
    <source>
        <dbReference type="ARBA" id="ARBA00022679"/>
    </source>
</evidence>